<evidence type="ECO:0000313" key="4">
    <source>
        <dbReference type="Proteomes" id="UP000245938"/>
    </source>
</evidence>
<dbReference type="InterPro" id="IPR050695">
    <property type="entry name" value="N-acetylmuramoyl_amidase_3"/>
</dbReference>
<dbReference type="CDD" id="cd02696">
    <property type="entry name" value="MurNAc-LAA"/>
    <property type="match status" value="1"/>
</dbReference>
<organism evidence="3 4">
    <name type="scientific">Kurthia sibirica</name>
    <dbReference type="NCBI Taxonomy" id="202750"/>
    <lineage>
        <taxon>Bacteria</taxon>
        <taxon>Bacillati</taxon>
        <taxon>Bacillota</taxon>
        <taxon>Bacilli</taxon>
        <taxon>Bacillales</taxon>
        <taxon>Caryophanaceae</taxon>
        <taxon>Kurthia</taxon>
    </lineage>
</organism>
<name>A0A2U3AJY7_9BACL</name>
<gene>
    <name evidence="3" type="ORF">DEX24_11385</name>
</gene>
<dbReference type="PANTHER" id="PTHR30404">
    <property type="entry name" value="N-ACETYLMURAMOYL-L-ALANINE AMIDASE"/>
    <property type="match status" value="1"/>
</dbReference>
<keyword evidence="4" id="KW-1185">Reference proteome</keyword>
<evidence type="ECO:0000259" key="2">
    <source>
        <dbReference type="SMART" id="SM00646"/>
    </source>
</evidence>
<dbReference type="GO" id="GO:0030288">
    <property type="term" value="C:outer membrane-bounded periplasmic space"/>
    <property type="evidence" value="ECO:0007669"/>
    <property type="project" value="TreeGrafter"/>
</dbReference>
<evidence type="ECO:0000256" key="1">
    <source>
        <dbReference type="ARBA" id="ARBA00022801"/>
    </source>
</evidence>
<evidence type="ECO:0000313" key="3">
    <source>
        <dbReference type="EMBL" id="PWI24856.1"/>
    </source>
</evidence>
<feature type="domain" description="MurNAc-LAA" evidence="2">
    <location>
        <begin position="163"/>
        <end position="283"/>
    </location>
</feature>
<dbReference type="SMART" id="SM00646">
    <property type="entry name" value="Ami_3"/>
    <property type="match status" value="1"/>
</dbReference>
<protein>
    <recommendedName>
        <fullName evidence="2">MurNAc-LAA domain-containing protein</fullName>
    </recommendedName>
</protein>
<accession>A0A2U3AJY7</accession>
<dbReference type="EMBL" id="QFVR01000015">
    <property type="protein sequence ID" value="PWI24856.1"/>
    <property type="molecule type" value="Genomic_DNA"/>
</dbReference>
<dbReference type="Pfam" id="PF01520">
    <property type="entry name" value="Amidase_3"/>
    <property type="match status" value="1"/>
</dbReference>
<dbReference type="Gene3D" id="3.40.630.40">
    <property type="entry name" value="Zn-dependent exopeptidases"/>
    <property type="match status" value="1"/>
</dbReference>
<keyword evidence="1" id="KW-0378">Hydrolase</keyword>
<proteinExistence type="predicted"/>
<dbReference type="RefSeq" id="WP_109306553.1">
    <property type="nucleotide sequence ID" value="NZ_BJUF01000007.1"/>
</dbReference>
<dbReference type="OrthoDB" id="43070at2"/>
<dbReference type="PANTHER" id="PTHR30404:SF0">
    <property type="entry name" value="N-ACETYLMURAMOYL-L-ALANINE AMIDASE AMIC"/>
    <property type="match status" value="1"/>
</dbReference>
<dbReference type="InterPro" id="IPR002508">
    <property type="entry name" value="MurNAc-LAA_cat"/>
</dbReference>
<dbReference type="GO" id="GO:0009253">
    <property type="term" value="P:peptidoglycan catabolic process"/>
    <property type="evidence" value="ECO:0007669"/>
    <property type="project" value="InterPro"/>
</dbReference>
<dbReference type="SUPFAM" id="SSF53187">
    <property type="entry name" value="Zn-dependent exopeptidases"/>
    <property type="match status" value="1"/>
</dbReference>
<dbReference type="GO" id="GO:0008745">
    <property type="term" value="F:N-acetylmuramoyl-L-alanine amidase activity"/>
    <property type="evidence" value="ECO:0007669"/>
    <property type="project" value="InterPro"/>
</dbReference>
<dbReference type="Proteomes" id="UP000245938">
    <property type="component" value="Unassembled WGS sequence"/>
</dbReference>
<dbReference type="AlphaFoldDB" id="A0A2U3AJY7"/>
<sequence length="289" mass="32399">MRNLMIAILVVAVVIPTSIVIFHNQQTASSVTTLENSQKTVLVDTPKKEPTVQKKLAVVDQPQSTTVKKPQMPIKKKERAMRIVIDAGHQRYADYRLERVGPQSNKWLPSMPPSSYGVTTGQAEHQLTLDVAKNMQQQLKKKGYEVFLTRQKNVIALTTMERAKIAKKHKADLYISLHADGASKPNAQGMYIIMPGKSNPYTKHIYKESAQVGKSILKATKKKSIPTYLNGENYSADLATLNWSSMPVVLVELGYLNNVKDDRRLATKSYQQKLSTGLIVGIDNYFNKK</sequence>
<reference evidence="3 4" key="1">
    <citation type="submission" date="2018-05" db="EMBL/GenBank/DDBJ databases">
        <title>Kurthia sibirica genome sequence.</title>
        <authorList>
            <person name="Maclea K.S."/>
            <person name="Goen A.E."/>
        </authorList>
    </citation>
    <scope>NUCLEOTIDE SEQUENCE [LARGE SCALE GENOMIC DNA]</scope>
    <source>
        <strain evidence="3 4">ATCC 49154</strain>
    </source>
</reference>
<comment type="caution">
    <text evidence="3">The sequence shown here is derived from an EMBL/GenBank/DDBJ whole genome shotgun (WGS) entry which is preliminary data.</text>
</comment>